<dbReference type="PRINTS" id="PR00032">
    <property type="entry name" value="HTHARAC"/>
</dbReference>
<name>A0A6N8F8F7_9GAMM</name>
<dbReference type="InterPro" id="IPR018060">
    <property type="entry name" value="HTH_AraC"/>
</dbReference>
<dbReference type="SMART" id="SM00342">
    <property type="entry name" value="HTH_ARAC"/>
    <property type="match status" value="1"/>
</dbReference>
<evidence type="ECO:0000256" key="3">
    <source>
        <dbReference type="ARBA" id="ARBA00023159"/>
    </source>
</evidence>
<dbReference type="Pfam" id="PF02311">
    <property type="entry name" value="AraC_binding"/>
    <property type="match status" value="1"/>
</dbReference>
<dbReference type="Gene3D" id="2.60.120.10">
    <property type="entry name" value="Jelly Rolls"/>
    <property type="match status" value="1"/>
</dbReference>
<dbReference type="Proteomes" id="UP000439994">
    <property type="component" value="Unassembled WGS sequence"/>
</dbReference>
<dbReference type="PROSITE" id="PS01124">
    <property type="entry name" value="HTH_ARAC_FAMILY_2"/>
    <property type="match status" value="1"/>
</dbReference>
<dbReference type="Gene3D" id="1.10.10.60">
    <property type="entry name" value="Homeodomain-like"/>
    <property type="match status" value="2"/>
</dbReference>
<dbReference type="PANTHER" id="PTHR43280">
    <property type="entry name" value="ARAC-FAMILY TRANSCRIPTIONAL REGULATOR"/>
    <property type="match status" value="1"/>
</dbReference>
<dbReference type="Pfam" id="PF12833">
    <property type="entry name" value="HTH_18"/>
    <property type="match status" value="1"/>
</dbReference>
<evidence type="ECO:0000313" key="6">
    <source>
        <dbReference type="EMBL" id="MUH71142.1"/>
    </source>
</evidence>
<evidence type="ECO:0000259" key="5">
    <source>
        <dbReference type="PROSITE" id="PS01124"/>
    </source>
</evidence>
<dbReference type="EMBL" id="WOCD01000001">
    <property type="protein sequence ID" value="MUH71142.1"/>
    <property type="molecule type" value="Genomic_DNA"/>
</dbReference>
<keyword evidence="2" id="KW-0238">DNA-binding</keyword>
<dbReference type="CDD" id="cd06986">
    <property type="entry name" value="cupin_MmsR-like_N"/>
    <property type="match status" value="1"/>
</dbReference>
<dbReference type="InterPro" id="IPR014710">
    <property type="entry name" value="RmlC-like_jellyroll"/>
</dbReference>
<dbReference type="GO" id="GO:0043565">
    <property type="term" value="F:sequence-specific DNA binding"/>
    <property type="evidence" value="ECO:0007669"/>
    <property type="project" value="InterPro"/>
</dbReference>
<keyword evidence="3" id="KW-0010">Activator</keyword>
<evidence type="ECO:0000256" key="1">
    <source>
        <dbReference type="ARBA" id="ARBA00023015"/>
    </source>
</evidence>
<dbReference type="InterPro" id="IPR037923">
    <property type="entry name" value="HTH-like"/>
</dbReference>
<dbReference type="InterPro" id="IPR020449">
    <property type="entry name" value="Tscrpt_reg_AraC-type_HTH"/>
</dbReference>
<keyword evidence="4" id="KW-0804">Transcription</keyword>
<dbReference type="InterPro" id="IPR009057">
    <property type="entry name" value="Homeodomain-like_sf"/>
</dbReference>
<evidence type="ECO:0000256" key="2">
    <source>
        <dbReference type="ARBA" id="ARBA00023125"/>
    </source>
</evidence>
<proteinExistence type="predicted"/>
<comment type="caution">
    <text evidence="6">The sequence shown here is derived from an EMBL/GenBank/DDBJ whole genome shotgun (WGS) entry which is preliminary data.</text>
</comment>
<dbReference type="OrthoDB" id="9803764at2"/>
<organism evidence="6 7">
    <name type="scientific">Psychrosphaera haliotis</name>
    <dbReference type="NCBI Taxonomy" id="555083"/>
    <lineage>
        <taxon>Bacteria</taxon>
        <taxon>Pseudomonadati</taxon>
        <taxon>Pseudomonadota</taxon>
        <taxon>Gammaproteobacteria</taxon>
        <taxon>Alteromonadales</taxon>
        <taxon>Pseudoalteromonadaceae</taxon>
        <taxon>Psychrosphaera</taxon>
    </lineage>
</organism>
<evidence type="ECO:0000313" key="7">
    <source>
        <dbReference type="Proteomes" id="UP000439994"/>
    </source>
</evidence>
<keyword evidence="1" id="KW-0805">Transcription regulation</keyword>
<dbReference type="SUPFAM" id="SSF46689">
    <property type="entry name" value="Homeodomain-like"/>
    <property type="match status" value="2"/>
</dbReference>
<gene>
    <name evidence="6" type="ORF">GNP35_00735</name>
</gene>
<feature type="domain" description="HTH araC/xylS-type" evidence="5">
    <location>
        <begin position="205"/>
        <end position="303"/>
    </location>
</feature>
<reference evidence="6 7" key="1">
    <citation type="submission" date="2019-11" db="EMBL/GenBank/DDBJ databases">
        <title>P. haliotis isolates from Z. marina roots.</title>
        <authorList>
            <person name="Cohen M."/>
            <person name="Jospin G."/>
            <person name="Eisen J.A."/>
            <person name="Coil D.A."/>
        </authorList>
    </citation>
    <scope>NUCLEOTIDE SEQUENCE [LARGE SCALE GENOMIC DNA]</scope>
    <source>
        <strain evidence="6 7">UCD-MCMsp1aY</strain>
    </source>
</reference>
<dbReference type="GO" id="GO:0003700">
    <property type="term" value="F:DNA-binding transcription factor activity"/>
    <property type="evidence" value="ECO:0007669"/>
    <property type="project" value="InterPro"/>
</dbReference>
<protein>
    <submittedName>
        <fullName evidence="6">AraC family transcriptional regulator</fullName>
    </submittedName>
</protein>
<accession>A0A6N8F8F7</accession>
<evidence type="ECO:0000256" key="4">
    <source>
        <dbReference type="ARBA" id="ARBA00023163"/>
    </source>
</evidence>
<sequence>MDYLGINNHFCTSMSITSNWPLPKSSVRFLVPRPMIKELQVSAISRGLCPLAFGFYERAIGHEIKRTNHDDHLVLCCVDGHGKVIVGNKVYNMSKNDIIFLPKGVAHHYKASKKEPWSIYWAHVDGHMFEEFMDIIGVDKLSLKITLTEPKIVIDEFKQLIESRHLGYQLNRFFVASNMLKKIFSLITLQRPIISLANNRNLSERSIQTYFNDNIDQPLTLDDMAKYFGLSKFYFAKKFQQIIGNSPIKHLIELKIQQACKLLDSTDISINHVAKSVGLDDPYYFSRLFKKTIGISPSNYRKSRHGH</sequence>
<dbReference type="PANTHER" id="PTHR43280:SF30">
    <property type="entry name" value="MMSAB OPERON REGULATORY PROTEIN"/>
    <property type="match status" value="1"/>
</dbReference>
<keyword evidence="7" id="KW-1185">Reference proteome</keyword>
<dbReference type="AlphaFoldDB" id="A0A6N8F8F7"/>
<dbReference type="InterPro" id="IPR003313">
    <property type="entry name" value="AraC-bd"/>
</dbReference>
<dbReference type="SUPFAM" id="SSF51215">
    <property type="entry name" value="Regulatory protein AraC"/>
    <property type="match status" value="1"/>
</dbReference>